<keyword evidence="2" id="KW-0812">Transmembrane</keyword>
<dbReference type="EMBL" id="QUSG01000001">
    <property type="protein sequence ID" value="KAA3532134.1"/>
    <property type="molecule type" value="Genomic_DNA"/>
</dbReference>
<dbReference type="Proteomes" id="UP000436911">
    <property type="component" value="Unassembled WGS sequence"/>
</dbReference>
<evidence type="ECO:0000256" key="1">
    <source>
        <dbReference type="SAM" id="MobiDB-lite"/>
    </source>
</evidence>
<evidence type="ECO:0000256" key="2">
    <source>
        <dbReference type="SAM" id="Phobius"/>
    </source>
</evidence>
<dbReference type="Pfam" id="PF11089">
    <property type="entry name" value="SyrA"/>
    <property type="match status" value="1"/>
</dbReference>
<dbReference type="InterPro" id="IPR024239">
    <property type="entry name" value="SyrA"/>
</dbReference>
<comment type="caution">
    <text evidence="3">The sequence shown here is derived from an EMBL/GenBank/DDBJ whole genome shotgun (WGS) entry which is preliminary data.</text>
</comment>
<sequence length="153" mass="17196">MNKQHYFKWGRLMHKDTESALGYSHEEQMDQKKAELSRNNRRDPYDEELAGAPDRDSMMYAPRVFAGMGVVLLGFAIYNYQSTGLLAAAIIRTVVAAIILQSVYFIAIVYLVMRRVRARLAALQNSQASRVGGTRMDECAGCDLTLAERVDNA</sequence>
<organism evidence="3 4">
    <name type="scientific">Agrobacterium vitis</name>
    <name type="common">Rhizobium vitis</name>
    <dbReference type="NCBI Taxonomy" id="373"/>
    <lineage>
        <taxon>Bacteria</taxon>
        <taxon>Pseudomonadati</taxon>
        <taxon>Pseudomonadota</taxon>
        <taxon>Alphaproteobacteria</taxon>
        <taxon>Hyphomicrobiales</taxon>
        <taxon>Rhizobiaceae</taxon>
        <taxon>Rhizobium/Agrobacterium group</taxon>
        <taxon>Agrobacterium</taxon>
    </lineage>
</organism>
<keyword evidence="2" id="KW-0472">Membrane</keyword>
<name>A0A7J4XAM8_AGRVI</name>
<dbReference type="AlphaFoldDB" id="A0A7J4XAM8"/>
<evidence type="ECO:0008006" key="5">
    <source>
        <dbReference type="Google" id="ProtNLM"/>
    </source>
</evidence>
<feature type="compositionally biased region" description="Basic and acidic residues" evidence="1">
    <location>
        <begin position="31"/>
        <end position="44"/>
    </location>
</feature>
<feature type="transmembrane region" description="Helical" evidence="2">
    <location>
        <begin position="60"/>
        <end position="80"/>
    </location>
</feature>
<feature type="transmembrane region" description="Helical" evidence="2">
    <location>
        <begin position="86"/>
        <end position="112"/>
    </location>
</feature>
<feature type="region of interest" description="Disordered" evidence="1">
    <location>
        <begin position="31"/>
        <end position="50"/>
    </location>
</feature>
<accession>A0A7J4XAM8</accession>
<proteinExistence type="predicted"/>
<evidence type="ECO:0000313" key="4">
    <source>
        <dbReference type="Proteomes" id="UP000436911"/>
    </source>
</evidence>
<reference evidence="3 4" key="1">
    <citation type="submission" date="2018-08" db="EMBL/GenBank/DDBJ databases">
        <title>Genome sequencing of Agrobacterium vitis strain ICMP 10754.</title>
        <authorList>
            <person name="Visnovsky S.B."/>
            <person name="Pitman A.R."/>
        </authorList>
    </citation>
    <scope>NUCLEOTIDE SEQUENCE [LARGE SCALE GENOMIC DNA]</scope>
    <source>
        <strain evidence="3 4">ICMP 10754</strain>
    </source>
</reference>
<gene>
    <name evidence="3" type="ORF">DXT89_01905</name>
</gene>
<protein>
    <recommendedName>
        <fullName evidence="5">Exopolysaccharide production repressor protein</fullName>
    </recommendedName>
</protein>
<evidence type="ECO:0000313" key="3">
    <source>
        <dbReference type="EMBL" id="KAA3532134.1"/>
    </source>
</evidence>
<keyword evidence="2" id="KW-1133">Transmembrane helix</keyword>